<dbReference type="PANTHER" id="PTHR10039:SF15">
    <property type="entry name" value="NACHT DOMAIN-CONTAINING PROTEIN"/>
    <property type="match status" value="1"/>
</dbReference>
<reference evidence="5 6" key="1">
    <citation type="submission" date="2020-05" db="EMBL/GenBank/DDBJ databases">
        <title>Identification and distribution of gene clusters putatively required for synthesis of sphingolipid metabolism inhibitors in phylogenetically diverse species of the filamentous fungus Fusarium.</title>
        <authorList>
            <person name="Kim H.-S."/>
            <person name="Busman M."/>
            <person name="Brown D.W."/>
            <person name="Divon H."/>
            <person name="Uhlig S."/>
            <person name="Proctor R.H."/>
        </authorList>
    </citation>
    <scope>NUCLEOTIDE SEQUENCE [LARGE SCALE GENOMIC DNA]</scope>
    <source>
        <strain evidence="5 6">NRRL 66333</strain>
    </source>
</reference>
<dbReference type="Proteomes" id="UP000547976">
    <property type="component" value="Unassembled WGS sequence"/>
</dbReference>
<comment type="caution">
    <text evidence="5">The sequence shown here is derived from an EMBL/GenBank/DDBJ whole genome shotgun (WGS) entry which is preliminary data.</text>
</comment>
<dbReference type="GeneID" id="59317235"/>
<name>A0A8H5Q3T2_GIBSU</name>
<evidence type="ECO:0000313" key="5">
    <source>
        <dbReference type="EMBL" id="KAF5608591.1"/>
    </source>
</evidence>
<keyword evidence="1" id="KW-0677">Repeat</keyword>
<evidence type="ECO:0000313" key="6">
    <source>
        <dbReference type="Proteomes" id="UP000547976"/>
    </source>
</evidence>
<dbReference type="PANTHER" id="PTHR10039">
    <property type="entry name" value="AMELOGENIN"/>
    <property type="match status" value="1"/>
</dbReference>
<keyword evidence="6" id="KW-1185">Reference proteome</keyword>
<dbReference type="OrthoDB" id="4772757at2759"/>
<accession>A0A8H5Q3T2</accession>
<organism evidence="5 6">
    <name type="scientific">Gibberella subglutinans</name>
    <name type="common">Fusarium subglutinans</name>
    <dbReference type="NCBI Taxonomy" id="42677"/>
    <lineage>
        <taxon>Eukaryota</taxon>
        <taxon>Fungi</taxon>
        <taxon>Dikarya</taxon>
        <taxon>Ascomycota</taxon>
        <taxon>Pezizomycotina</taxon>
        <taxon>Sordariomycetes</taxon>
        <taxon>Hypocreomycetidae</taxon>
        <taxon>Hypocreales</taxon>
        <taxon>Nectriaceae</taxon>
        <taxon>Fusarium</taxon>
        <taxon>Fusarium fujikuroi species complex</taxon>
    </lineage>
</organism>
<evidence type="ECO:0000259" key="3">
    <source>
        <dbReference type="Pfam" id="PF24809"/>
    </source>
</evidence>
<feature type="domain" description="GPI inositol-deacylase winged helix" evidence="2">
    <location>
        <begin position="528"/>
        <end position="603"/>
    </location>
</feature>
<evidence type="ECO:0000256" key="1">
    <source>
        <dbReference type="ARBA" id="ARBA00022737"/>
    </source>
</evidence>
<dbReference type="Pfam" id="PF24883">
    <property type="entry name" value="NPHP3_N"/>
    <property type="match status" value="1"/>
</dbReference>
<proteinExistence type="predicted"/>
<dbReference type="EMBL" id="JAAOAV010000041">
    <property type="protein sequence ID" value="KAF5608591.1"/>
    <property type="molecule type" value="Genomic_DNA"/>
</dbReference>
<feature type="domain" description="DUF7708" evidence="3">
    <location>
        <begin position="68"/>
        <end position="132"/>
    </location>
</feature>
<evidence type="ECO:0000259" key="2">
    <source>
        <dbReference type="Pfam" id="PF22939"/>
    </source>
</evidence>
<dbReference type="RefSeq" id="XP_036539934.1">
    <property type="nucleotide sequence ID" value="XM_036682517.1"/>
</dbReference>
<sequence length="1291" mass="146448">MDRKSLASKEPYEIFREACHEFRSSLTEKDKTLFKEFSDAKSMLKAIKEDAKSHPVHSSTLTQCCKGINSIANRLSPFFDVAGLFVSSHPEFAALAWGSLRLVFVLGSNHAKFLERVCDMFESMSMVLPAYEEYVSRLRSRLTANGREGCTRLLMLHSSFAYSTIWRPFNIRYDDLIKRWKDHREIFELEMSITANFQQFETGDRVDELLKRVDGDWGAKTSYTRDLKDLDIDSLLIRLKSWIDPPTWAYALENSQHRRSERTTEWFLKHGKVSRWLSQVTPERILSALSVQVAVVYFFFDRQRQANSTAMAALRAILAQLLHMFRKDEAILDIITLLWDQNKSGQVTASGSEIISALCLLSSRVSKLFMAIDGVDECQDHEDFFDYLKEICQYSNSVSVALFSRPSVAVPQDLSSMLQHLDLTSAMNFESLETFLRPKIQQLARHGVISSEENRDQVVKLLASRANGMFLWARLLVEYLQSPNLSIRQRREALKDLNRLQGLDALYLEILRSIEQSTWQAARLNITRAFQFVSYAARPLHVNELEVAITIPLSSAVNEYDTIPNFEKALLQMSGALIELDSEKKARFVHVSVIEYLTDQSRQDQSLDSVSQLVKERSLAQRSCASCCLAYLLYSIPAEPLGGGPQVVADRDLQKIRYPFLEYSAQYWDFHFSEFLLKLPPVLSQECELSIKLASDFVSAKRTIMLWIEACCVFGEAPRTFSNWPQRTDGSPSAVKIPIPMSEQAVATLKDAVKRLHQLSLELADLRQEWQDVLLESPYEIWEPSIGAFHNTSLWESVPGSKILAHLSDSDSGTINPICLKSLVSPDGKRLGIIRLSTDSRVHRDDIDWRITFEEWSVHPFEKNFEADIALPNLSLGPFIESMKCIDKGNDHRLLFELPLAIAPDLSRIVAPGCVATINRHSQSVLTKRKSPHIQLLNFTLTPGPMGNLPFGFPVRQVKDTYALFISDSTEFIVTIHQSRKLVDISKTWGSKLWVATVYKDHGKGLGLPSNYRYFTSLAFKPCECGLASTEQLILLHPFLPLAAIVQHGPLLKREPDGSVTVHEFLHDVVLWGFSATGNDVLDHVERDHTRIEFQEDGALFYGKRLLPHGPTQKQVMVKRREENKRQAFDSTMATTSNSLVQSLNTTMRATDASGFQILSSLEKAGAGAIIRQTLREDGFMVRQEITKLPKSLFNIADPTIIPQERNMVQVVVNRASCVFEPYEVHIGQKNSAKGSSSAKLPLVLERQEETIPTYIGTGSYSLENGMRFQCEKRRLEGRDSDAKANKRRLL</sequence>
<dbReference type="InterPro" id="IPR056884">
    <property type="entry name" value="NPHP3-like_N"/>
</dbReference>
<feature type="domain" description="Nephrocystin 3-like N-terminal" evidence="4">
    <location>
        <begin position="293"/>
        <end position="405"/>
    </location>
</feature>
<gene>
    <name evidence="5" type="ORF">FSUBG_4519</name>
</gene>
<dbReference type="Pfam" id="PF24809">
    <property type="entry name" value="DUF7708"/>
    <property type="match status" value="1"/>
</dbReference>
<dbReference type="Pfam" id="PF22939">
    <property type="entry name" value="WHD_GPIID"/>
    <property type="match status" value="1"/>
</dbReference>
<evidence type="ECO:0000259" key="4">
    <source>
        <dbReference type="Pfam" id="PF24883"/>
    </source>
</evidence>
<dbReference type="InterPro" id="IPR054471">
    <property type="entry name" value="GPIID_WHD"/>
</dbReference>
<protein>
    <submittedName>
        <fullName evidence="5">NACHT domain protein</fullName>
    </submittedName>
</protein>
<dbReference type="InterPro" id="IPR056125">
    <property type="entry name" value="DUF7708"/>
</dbReference>